<dbReference type="InterPro" id="IPR009875">
    <property type="entry name" value="PilZ_domain"/>
</dbReference>
<dbReference type="SUPFAM" id="SSF141371">
    <property type="entry name" value="PilZ domain-like"/>
    <property type="match status" value="1"/>
</dbReference>
<dbReference type="EMBL" id="JADQBC010000067">
    <property type="protein sequence ID" value="MBR8828375.1"/>
    <property type="molecule type" value="Genomic_DNA"/>
</dbReference>
<dbReference type="AlphaFoldDB" id="A0A941GVQ7"/>
<feature type="domain" description="PilZ" evidence="1">
    <location>
        <begin position="3"/>
        <end position="92"/>
    </location>
</feature>
<evidence type="ECO:0000313" key="3">
    <source>
        <dbReference type="Proteomes" id="UP000767446"/>
    </source>
</evidence>
<dbReference type="GO" id="GO:0035438">
    <property type="term" value="F:cyclic-di-GMP binding"/>
    <property type="evidence" value="ECO:0007669"/>
    <property type="project" value="InterPro"/>
</dbReference>
<dbReference type="Pfam" id="PF07238">
    <property type="entry name" value="PilZ"/>
    <property type="match status" value="1"/>
</dbReference>
<organism evidence="2 3">
    <name type="scientific">Gomphosphaeria aponina SAG 52.96 = DSM 107014</name>
    <dbReference type="NCBI Taxonomy" id="1521640"/>
    <lineage>
        <taxon>Bacteria</taxon>
        <taxon>Bacillati</taxon>
        <taxon>Cyanobacteriota</taxon>
        <taxon>Cyanophyceae</taxon>
        <taxon>Oscillatoriophycideae</taxon>
        <taxon>Chroococcales</taxon>
        <taxon>Gomphosphaeriaceae</taxon>
        <taxon>Gomphosphaeria</taxon>
    </lineage>
</organism>
<protein>
    <submittedName>
        <fullName evidence="2">PilZ domain-containing protein</fullName>
    </submittedName>
</protein>
<name>A0A941GVQ7_9CHRO</name>
<accession>A0A941GVQ7</accession>
<proteinExistence type="predicted"/>
<evidence type="ECO:0000259" key="1">
    <source>
        <dbReference type="Pfam" id="PF07238"/>
    </source>
</evidence>
<dbReference type="Proteomes" id="UP000767446">
    <property type="component" value="Unassembled WGS sequence"/>
</dbReference>
<comment type="caution">
    <text evidence="2">The sequence shown here is derived from an EMBL/GenBank/DDBJ whole genome shotgun (WGS) entry which is preliminary data.</text>
</comment>
<sequence>MDERRKEQRILAVCKIFDQERNFSGFVLDINHEGVQIIVPKSFTESLEFSIIIPRMDEQNKPDLTVKIEQRWRSSVNGEYDKIGGRLIQIDHPEEFSKYLAYFEEKLQQYDLDL</sequence>
<gene>
    <name evidence="2" type="ORF">DSM107014_10840</name>
</gene>
<evidence type="ECO:0000313" key="2">
    <source>
        <dbReference type="EMBL" id="MBR8828375.1"/>
    </source>
</evidence>
<reference evidence="2" key="1">
    <citation type="submission" date="2021-02" db="EMBL/GenBank/DDBJ databases">
        <title>Metagenome analyses of Stigonema ocellatum DSM 106950, Chlorogloea purpurea SAG 13.99 and Gomphosphaeria aponina DSM 107014.</title>
        <authorList>
            <person name="Marter P."/>
            <person name="Huang S."/>
        </authorList>
    </citation>
    <scope>NUCLEOTIDE SEQUENCE</scope>
    <source>
        <strain evidence="2">JP213</strain>
    </source>
</reference>